<evidence type="ECO:0000259" key="4">
    <source>
        <dbReference type="PROSITE" id="PS50902"/>
    </source>
</evidence>
<evidence type="ECO:0000256" key="3">
    <source>
        <dbReference type="ARBA" id="ARBA00022643"/>
    </source>
</evidence>
<dbReference type="InterPro" id="IPR029039">
    <property type="entry name" value="Flavoprotein-like_sf"/>
</dbReference>
<dbReference type="PANTHER" id="PTHR19384:SF128">
    <property type="entry name" value="NADPH OXIDOREDUCTASE A"/>
    <property type="match status" value="1"/>
</dbReference>
<dbReference type="RefSeq" id="WP_386714676.1">
    <property type="nucleotide sequence ID" value="NZ_JBHRSZ010000001.1"/>
</dbReference>
<feature type="domain" description="Flavodoxin-like" evidence="4">
    <location>
        <begin position="4"/>
        <end position="144"/>
    </location>
</feature>
<sequence length="147" mass="15990">MSKITVVYGSVRGNAKAVAEASTQLLSTLGYEAELIENPTAELLQAPDMDALLICTSTTGQGDIPQNLVGLYVDIQDKFPMMTGKKAGIIAMGDSSYPNFCGAGEKFEELMHELQSATVTRLTIDATETREPMRDVKPWLTEWAESL</sequence>
<dbReference type="InterPro" id="IPR008254">
    <property type="entry name" value="Flavodoxin/NO_synth"/>
</dbReference>
<dbReference type="EMBL" id="JBHRSZ010000001">
    <property type="protein sequence ID" value="MFC3149545.1"/>
    <property type="molecule type" value="Genomic_DNA"/>
</dbReference>
<keyword evidence="6" id="KW-1185">Reference proteome</keyword>
<proteinExistence type="predicted"/>
<protein>
    <submittedName>
        <fullName evidence="5">Flavodoxin domain-containing protein</fullName>
    </submittedName>
</protein>
<dbReference type="Gene3D" id="3.40.50.360">
    <property type="match status" value="1"/>
</dbReference>
<name>A0ABV7HAY2_9GAMM</name>
<accession>A0ABV7HAY2</accession>
<reference evidence="6" key="1">
    <citation type="journal article" date="2019" name="Int. J. Syst. Evol. Microbiol.">
        <title>The Global Catalogue of Microorganisms (GCM) 10K type strain sequencing project: providing services to taxonomists for standard genome sequencing and annotation.</title>
        <authorList>
            <consortium name="The Broad Institute Genomics Platform"/>
            <consortium name="The Broad Institute Genome Sequencing Center for Infectious Disease"/>
            <person name="Wu L."/>
            <person name="Ma J."/>
        </authorList>
    </citation>
    <scope>NUCLEOTIDE SEQUENCE [LARGE SCALE GENOMIC DNA]</scope>
    <source>
        <strain evidence="6">KCTC 52438</strain>
    </source>
</reference>
<dbReference type="PROSITE" id="PS50902">
    <property type="entry name" value="FLAVODOXIN_LIKE"/>
    <property type="match status" value="1"/>
</dbReference>
<evidence type="ECO:0000313" key="6">
    <source>
        <dbReference type="Proteomes" id="UP001595476"/>
    </source>
</evidence>
<evidence type="ECO:0000256" key="1">
    <source>
        <dbReference type="ARBA" id="ARBA00001917"/>
    </source>
</evidence>
<gene>
    <name evidence="5" type="ORF">ACFOEK_00740</name>
</gene>
<dbReference type="SUPFAM" id="SSF52218">
    <property type="entry name" value="Flavoproteins"/>
    <property type="match status" value="1"/>
</dbReference>
<comment type="cofactor">
    <cofactor evidence="1">
        <name>FMN</name>
        <dbReference type="ChEBI" id="CHEBI:58210"/>
    </cofactor>
</comment>
<keyword evidence="3" id="KW-0288">FMN</keyword>
<comment type="caution">
    <text evidence="5">The sequence shown here is derived from an EMBL/GenBank/DDBJ whole genome shotgun (WGS) entry which is preliminary data.</text>
</comment>
<evidence type="ECO:0000313" key="5">
    <source>
        <dbReference type="EMBL" id="MFC3149545.1"/>
    </source>
</evidence>
<keyword evidence="2" id="KW-0285">Flavoprotein</keyword>
<dbReference type="Pfam" id="PF00258">
    <property type="entry name" value="Flavodoxin_1"/>
    <property type="match status" value="1"/>
</dbReference>
<dbReference type="PANTHER" id="PTHR19384">
    <property type="entry name" value="NITRIC OXIDE SYNTHASE-RELATED"/>
    <property type="match status" value="1"/>
</dbReference>
<dbReference type="Proteomes" id="UP001595476">
    <property type="component" value="Unassembled WGS sequence"/>
</dbReference>
<evidence type="ECO:0000256" key="2">
    <source>
        <dbReference type="ARBA" id="ARBA00022630"/>
    </source>
</evidence>
<organism evidence="5 6">
    <name type="scientific">Litoribrevibacter euphylliae</name>
    <dbReference type="NCBI Taxonomy" id="1834034"/>
    <lineage>
        <taxon>Bacteria</taxon>
        <taxon>Pseudomonadati</taxon>
        <taxon>Pseudomonadota</taxon>
        <taxon>Gammaproteobacteria</taxon>
        <taxon>Oceanospirillales</taxon>
        <taxon>Oceanospirillaceae</taxon>
        <taxon>Litoribrevibacter</taxon>
    </lineage>
</organism>